<dbReference type="AlphaFoldDB" id="K7KUW9"/>
<gene>
    <name evidence="2" type="ORF">GLYMA_06G137500</name>
</gene>
<keyword evidence="4" id="KW-1185">Reference proteome</keyword>
<reference evidence="2 3" key="1">
    <citation type="journal article" date="2010" name="Nature">
        <title>Genome sequence of the palaeopolyploid soybean.</title>
        <authorList>
            <person name="Schmutz J."/>
            <person name="Cannon S.B."/>
            <person name="Schlueter J."/>
            <person name="Ma J."/>
            <person name="Mitros T."/>
            <person name="Nelson W."/>
            <person name="Hyten D.L."/>
            <person name="Song Q."/>
            <person name="Thelen J.J."/>
            <person name="Cheng J."/>
            <person name="Xu D."/>
            <person name="Hellsten U."/>
            <person name="May G.D."/>
            <person name="Yu Y."/>
            <person name="Sakurai T."/>
            <person name="Umezawa T."/>
            <person name="Bhattacharyya M.K."/>
            <person name="Sandhu D."/>
            <person name="Valliyodan B."/>
            <person name="Lindquist E."/>
            <person name="Peto M."/>
            <person name="Grant D."/>
            <person name="Shu S."/>
            <person name="Goodstein D."/>
            <person name="Barry K."/>
            <person name="Futrell-Griggs M."/>
            <person name="Abernathy B."/>
            <person name="Du J."/>
            <person name="Tian Z."/>
            <person name="Zhu L."/>
            <person name="Gill N."/>
            <person name="Joshi T."/>
            <person name="Libault M."/>
            <person name="Sethuraman A."/>
            <person name="Zhang X.-C."/>
            <person name="Shinozaki K."/>
            <person name="Nguyen H.T."/>
            <person name="Wing R.A."/>
            <person name="Cregan P."/>
            <person name="Specht J."/>
            <person name="Grimwood J."/>
            <person name="Rokhsar D."/>
            <person name="Stacey G."/>
            <person name="Shoemaker R.C."/>
            <person name="Jackson S.A."/>
        </authorList>
    </citation>
    <scope>NUCLEOTIDE SEQUENCE [LARGE SCALE GENOMIC DNA]</scope>
    <source>
        <strain evidence="3">cv. Williams 82</strain>
        <tissue evidence="2">Callus</tissue>
    </source>
</reference>
<reference evidence="3" key="2">
    <citation type="submission" date="2018-02" db="UniProtKB">
        <authorList>
            <consortium name="EnsemblPlants"/>
        </authorList>
    </citation>
    <scope>IDENTIFICATION</scope>
    <source>
        <strain evidence="3">Williams 82</strain>
    </source>
</reference>
<protein>
    <submittedName>
        <fullName evidence="2 3">Uncharacterized protein</fullName>
    </submittedName>
</protein>
<accession>K7KUW9</accession>
<organism evidence="3">
    <name type="scientific">Glycine max</name>
    <name type="common">Soybean</name>
    <name type="synonym">Glycine hispida</name>
    <dbReference type="NCBI Taxonomy" id="3847"/>
    <lineage>
        <taxon>Eukaryota</taxon>
        <taxon>Viridiplantae</taxon>
        <taxon>Streptophyta</taxon>
        <taxon>Embryophyta</taxon>
        <taxon>Tracheophyta</taxon>
        <taxon>Spermatophyta</taxon>
        <taxon>Magnoliopsida</taxon>
        <taxon>eudicotyledons</taxon>
        <taxon>Gunneridae</taxon>
        <taxon>Pentapetalae</taxon>
        <taxon>rosids</taxon>
        <taxon>fabids</taxon>
        <taxon>Fabales</taxon>
        <taxon>Fabaceae</taxon>
        <taxon>Papilionoideae</taxon>
        <taxon>50 kb inversion clade</taxon>
        <taxon>NPAAA clade</taxon>
        <taxon>indigoferoid/millettioid clade</taxon>
        <taxon>Phaseoleae</taxon>
        <taxon>Glycine</taxon>
        <taxon>Glycine subgen. Soja</taxon>
    </lineage>
</organism>
<evidence type="ECO:0000256" key="1">
    <source>
        <dbReference type="SAM" id="MobiDB-lite"/>
    </source>
</evidence>
<dbReference type="Gramene" id="KRH53642">
    <property type="protein sequence ID" value="KRH53642"/>
    <property type="gene ID" value="GLYMA_06G137500"/>
</dbReference>
<dbReference type="EMBL" id="CM000839">
    <property type="protein sequence ID" value="KRH53642.1"/>
    <property type="molecule type" value="Genomic_DNA"/>
</dbReference>
<feature type="region of interest" description="Disordered" evidence="1">
    <location>
        <begin position="31"/>
        <end position="84"/>
    </location>
</feature>
<dbReference type="HOGENOM" id="CLU_2531957_0_0_1"/>
<dbReference type="InParanoid" id="K7KUW9"/>
<evidence type="ECO:0000313" key="3">
    <source>
        <dbReference type="EnsemblPlants" id="KRH53642"/>
    </source>
</evidence>
<evidence type="ECO:0000313" key="2">
    <source>
        <dbReference type="EMBL" id="KRH53642.1"/>
    </source>
</evidence>
<proteinExistence type="predicted"/>
<reference evidence="2" key="3">
    <citation type="submission" date="2018-07" db="EMBL/GenBank/DDBJ databases">
        <title>WGS assembly of Glycine max.</title>
        <authorList>
            <person name="Schmutz J."/>
            <person name="Cannon S."/>
            <person name="Schlueter J."/>
            <person name="Ma J."/>
            <person name="Mitros T."/>
            <person name="Nelson W."/>
            <person name="Hyten D."/>
            <person name="Song Q."/>
            <person name="Thelen J."/>
            <person name="Cheng J."/>
            <person name="Xu D."/>
            <person name="Hellsten U."/>
            <person name="May G."/>
            <person name="Yu Y."/>
            <person name="Sakurai T."/>
            <person name="Umezawa T."/>
            <person name="Bhattacharyya M."/>
            <person name="Sandhu D."/>
            <person name="Valliyodan B."/>
            <person name="Lindquist E."/>
            <person name="Peto M."/>
            <person name="Grant D."/>
            <person name="Shu S."/>
            <person name="Goodstein D."/>
            <person name="Barry K."/>
            <person name="Futrell-Griggs M."/>
            <person name="Abernathy B."/>
            <person name="Du J."/>
            <person name="Tian Z."/>
            <person name="Zhu L."/>
            <person name="Gill N."/>
            <person name="Joshi T."/>
            <person name="Libault M."/>
            <person name="Sethuraman A."/>
            <person name="Zhang X."/>
            <person name="Shinozaki K."/>
            <person name="Nguyen H."/>
            <person name="Wing R."/>
            <person name="Cregan P."/>
            <person name="Specht J."/>
            <person name="Grimwood J."/>
            <person name="Rokhsar D."/>
            <person name="Stacey G."/>
            <person name="Shoemaker R."/>
            <person name="Jackson S."/>
        </authorList>
    </citation>
    <scope>NUCLEOTIDE SEQUENCE</scope>
    <source>
        <tissue evidence="2">Callus</tissue>
    </source>
</reference>
<name>K7KUW9_SOYBN</name>
<dbReference type="EnsemblPlants" id="KRH53642">
    <property type="protein sequence ID" value="KRH53642"/>
    <property type="gene ID" value="GLYMA_06G137500"/>
</dbReference>
<sequence length="84" mass="9208">MMHSLIIHPSVPKLYHSYLFPSPIVLHVSDHSSTASGGSVETHPPPPTNVAVSHQPSSTSLSAFIPKSRTPTAGKRMWMREELH</sequence>
<evidence type="ECO:0000313" key="4">
    <source>
        <dbReference type="Proteomes" id="UP000008827"/>
    </source>
</evidence>
<dbReference type="PaxDb" id="3847-GLYMA06G14231.1"/>
<dbReference type="Proteomes" id="UP000008827">
    <property type="component" value="Chromosome 6"/>
</dbReference>
<feature type="compositionally biased region" description="Polar residues" evidence="1">
    <location>
        <begin position="50"/>
        <end position="62"/>
    </location>
</feature>